<dbReference type="SUPFAM" id="SSF53474">
    <property type="entry name" value="alpha/beta-Hydrolases"/>
    <property type="match status" value="1"/>
</dbReference>
<dbReference type="Pfam" id="PF00561">
    <property type="entry name" value="Abhydrolase_1"/>
    <property type="match status" value="1"/>
</dbReference>
<organism evidence="3 4">
    <name type="scientific">Pelomonas parva</name>
    <dbReference type="NCBI Taxonomy" id="3299032"/>
    <lineage>
        <taxon>Bacteria</taxon>
        <taxon>Pseudomonadati</taxon>
        <taxon>Pseudomonadota</taxon>
        <taxon>Betaproteobacteria</taxon>
        <taxon>Burkholderiales</taxon>
        <taxon>Sphaerotilaceae</taxon>
        <taxon>Roseateles</taxon>
    </lineage>
</organism>
<accession>A0ABW7EY85</accession>
<dbReference type="InterPro" id="IPR000073">
    <property type="entry name" value="AB_hydrolase_1"/>
</dbReference>
<dbReference type="PRINTS" id="PR00111">
    <property type="entry name" value="ABHYDROLASE"/>
</dbReference>
<dbReference type="PANTHER" id="PTHR43798">
    <property type="entry name" value="MONOACYLGLYCEROL LIPASE"/>
    <property type="match status" value="1"/>
</dbReference>
<reference evidence="3 4" key="1">
    <citation type="submission" date="2024-08" db="EMBL/GenBank/DDBJ databases">
        <authorList>
            <person name="Lu H."/>
        </authorList>
    </citation>
    <scope>NUCLEOTIDE SEQUENCE [LARGE SCALE GENOMIC DNA]</scope>
    <source>
        <strain evidence="3 4">LYH14W</strain>
    </source>
</reference>
<evidence type="ECO:0000256" key="1">
    <source>
        <dbReference type="SAM" id="SignalP"/>
    </source>
</evidence>
<keyword evidence="3" id="KW-0378">Hydrolase</keyword>
<proteinExistence type="predicted"/>
<feature type="domain" description="AB hydrolase-1" evidence="2">
    <location>
        <begin position="67"/>
        <end position="322"/>
    </location>
</feature>
<dbReference type="InterPro" id="IPR050266">
    <property type="entry name" value="AB_hydrolase_sf"/>
</dbReference>
<dbReference type="Proteomes" id="UP001606210">
    <property type="component" value="Unassembled WGS sequence"/>
</dbReference>
<dbReference type="Gene3D" id="3.40.50.1820">
    <property type="entry name" value="alpha/beta hydrolase"/>
    <property type="match status" value="1"/>
</dbReference>
<evidence type="ECO:0000313" key="4">
    <source>
        <dbReference type="Proteomes" id="UP001606210"/>
    </source>
</evidence>
<dbReference type="RefSeq" id="WP_394475883.1">
    <property type="nucleotide sequence ID" value="NZ_JBIGHV010000001.1"/>
</dbReference>
<comment type="caution">
    <text evidence="3">The sequence shown here is derived from an EMBL/GenBank/DDBJ whole genome shotgun (WGS) entry which is preliminary data.</text>
</comment>
<feature type="signal peptide" evidence="1">
    <location>
        <begin position="1"/>
        <end position="20"/>
    </location>
</feature>
<dbReference type="EMBL" id="JBIGHV010000001">
    <property type="protein sequence ID" value="MFG6428889.1"/>
    <property type="molecule type" value="Genomic_DNA"/>
</dbReference>
<gene>
    <name evidence="3" type="ORF">ACG00Y_03145</name>
</gene>
<keyword evidence="4" id="KW-1185">Reference proteome</keyword>
<protein>
    <submittedName>
        <fullName evidence="3">Alpha/beta fold hydrolase</fullName>
    </submittedName>
</protein>
<evidence type="ECO:0000259" key="2">
    <source>
        <dbReference type="Pfam" id="PF00561"/>
    </source>
</evidence>
<evidence type="ECO:0000313" key="3">
    <source>
        <dbReference type="EMBL" id="MFG6428889.1"/>
    </source>
</evidence>
<dbReference type="InterPro" id="IPR029058">
    <property type="entry name" value="AB_hydrolase_fold"/>
</dbReference>
<sequence>MRLSLALPAALLLASLSAVAQPASAAEVKTTRVLTRESVIARFADAQSKFVDVDGVNIHYKDQGSGPAILLMQGTLGDLADWDGWAEQLSKRYRVLRFDMPAFGLSGQLRSGNYSADRMLSLIDAFMDQMGVERFAIAGTSYGGLVAFRYAATRTDRVMALILANSAGVEYGKRPSQIATASLPTPLAGSATAPAPASAPAGETRANIFNDPVITAADVEVNLRHVLANQSLVTPLMVERKLAFTNMQGRLEESLAGRKLYERGDPLRVLSRVRAPALVLWGAANKALDPKTADAFVAALKNACNAERIVYGDAGHLLIVDKAAQSAADAMAFLDRSTKCRSKT</sequence>
<dbReference type="GO" id="GO:0016787">
    <property type="term" value="F:hydrolase activity"/>
    <property type="evidence" value="ECO:0007669"/>
    <property type="project" value="UniProtKB-KW"/>
</dbReference>
<keyword evidence="1" id="KW-0732">Signal</keyword>
<feature type="chain" id="PRO_5045734191" evidence="1">
    <location>
        <begin position="21"/>
        <end position="344"/>
    </location>
</feature>
<name>A0ABW7EY85_9BURK</name>